<feature type="transmembrane region" description="Helical" evidence="6">
    <location>
        <begin position="19"/>
        <end position="40"/>
    </location>
</feature>
<evidence type="ECO:0000259" key="7">
    <source>
        <dbReference type="Pfam" id="PF06271"/>
    </source>
</evidence>
<evidence type="ECO:0000313" key="9">
    <source>
        <dbReference type="Proteomes" id="UP000259273"/>
    </source>
</evidence>
<organism evidence="8 9">
    <name type="scientific">Haliea salexigens</name>
    <dbReference type="NCBI Taxonomy" id="287487"/>
    <lineage>
        <taxon>Bacteria</taxon>
        <taxon>Pseudomonadati</taxon>
        <taxon>Pseudomonadota</taxon>
        <taxon>Gammaproteobacteria</taxon>
        <taxon>Cellvibrionales</taxon>
        <taxon>Halieaceae</taxon>
        <taxon>Haliea</taxon>
    </lineage>
</organism>
<dbReference type="EMBL" id="DMND01000194">
    <property type="protein sequence ID" value="HAN28909.1"/>
    <property type="molecule type" value="Genomic_DNA"/>
</dbReference>
<protein>
    <submittedName>
        <fullName evidence="8">RDD family protein</fullName>
    </submittedName>
</protein>
<name>A0A3C1KQB6_9GAMM</name>
<dbReference type="GO" id="GO:0005886">
    <property type="term" value="C:plasma membrane"/>
    <property type="evidence" value="ECO:0007669"/>
    <property type="project" value="UniProtKB-SubCell"/>
</dbReference>
<dbReference type="AlphaFoldDB" id="A0A3C1KQB6"/>
<accession>A0A3C1KQB6</accession>
<evidence type="ECO:0000256" key="4">
    <source>
        <dbReference type="ARBA" id="ARBA00022989"/>
    </source>
</evidence>
<keyword evidence="2" id="KW-1003">Cell membrane</keyword>
<reference evidence="8 9" key="1">
    <citation type="journal article" date="2018" name="Nat. Biotechnol.">
        <title>A standardized bacterial taxonomy based on genome phylogeny substantially revises the tree of life.</title>
        <authorList>
            <person name="Parks D.H."/>
            <person name="Chuvochina M."/>
            <person name="Waite D.W."/>
            <person name="Rinke C."/>
            <person name="Skarshewski A."/>
            <person name="Chaumeil P.A."/>
            <person name="Hugenholtz P."/>
        </authorList>
    </citation>
    <scope>NUCLEOTIDE SEQUENCE [LARGE SCALE GENOMIC DNA]</scope>
    <source>
        <strain evidence="8">UBA9158</strain>
    </source>
</reference>
<gene>
    <name evidence="8" type="ORF">DCP75_14535</name>
</gene>
<evidence type="ECO:0000256" key="6">
    <source>
        <dbReference type="SAM" id="Phobius"/>
    </source>
</evidence>
<proteinExistence type="predicted"/>
<evidence type="ECO:0000256" key="5">
    <source>
        <dbReference type="ARBA" id="ARBA00023136"/>
    </source>
</evidence>
<keyword evidence="3 6" id="KW-0812">Transmembrane</keyword>
<dbReference type="STRING" id="1121937.GCA_000423125_00384"/>
<dbReference type="PANTHER" id="PTHR36115">
    <property type="entry name" value="PROLINE-RICH ANTIGEN HOMOLOG-RELATED"/>
    <property type="match status" value="1"/>
</dbReference>
<dbReference type="Proteomes" id="UP000259273">
    <property type="component" value="Unassembled WGS sequence"/>
</dbReference>
<comment type="caution">
    <text evidence="8">The sequence shown here is derived from an EMBL/GenBank/DDBJ whole genome shotgun (WGS) entry which is preliminary data.</text>
</comment>
<dbReference type="InterPro" id="IPR051791">
    <property type="entry name" value="Pra-immunoreactive"/>
</dbReference>
<evidence type="ECO:0000256" key="1">
    <source>
        <dbReference type="ARBA" id="ARBA00004651"/>
    </source>
</evidence>
<dbReference type="Pfam" id="PF06271">
    <property type="entry name" value="RDD"/>
    <property type="match status" value="1"/>
</dbReference>
<comment type="subcellular location">
    <subcellularLocation>
        <location evidence="1">Cell membrane</location>
        <topology evidence="1">Multi-pass membrane protein</topology>
    </subcellularLocation>
</comment>
<dbReference type="InterPro" id="IPR010432">
    <property type="entry name" value="RDD"/>
</dbReference>
<keyword evidence="5 6" id="KW-0472">Membrane</keyword>
<feature type="transmembrane region" description="Helical" evidence="6">
    <location>
        <begin position="60"/>
        <end position="77"/>
    </location>
</feature>
<evidence type="ECO:0000256" key="2">
    <source>
        <dbReference type="ARBA" id="ARBA00022475"/>
    </source>
</evidence>
<evidence type="ECO:0000256" key="3">
    <source>
        <dbReference type="ARBA" id="ARBA00022692"/>
    </source>
</evidence>
<evidence type="ECO:0000313" key="8">
    <source>
        <dbReference type="EMBL" id="HAN28909.1"/>
    </source>
</evidence>
<dbReference type="PANTHER" id="PTHR36115:SF10">
    <property type="entry name" value="RDD DOMAIN-CONTAINING PROTEIN"/>
    <property type="match status" value="1"/>
</dbReference>
<keyword evidence="4 6" id="KW-1133">Transmembrane helix</keyword>
<feature type="domain" description="RDD" evidence="7">
    <location>
        <begin position="10"/>
        <end position="141"/>
    </location>
</feature>
<sequence>MSEPDASGPPSLLRRLAALLYDTLLVIPLIGVTVAIASAIEMWLLGIREGSDYYQMNPQVVQLLSIGCVAVFFTLFWRKGGQTLGMQAWRIKLVDETGATPGTGRCLLRCGAALLSLLPAGLGYWWCLIDKRGLYWHDHLSGSHLLLLPKREK</sequence>